<protein>
    <submittedName>
        <fullName evidence="2">Uncharacterized protein</fullName>
    </submittedName>
</protein>
<accession>A0A0B6XXM8</accession>
<sequence length="102" mass="11160">GLNPIASSPLDSEFPAVVKHLMTSDMSHAASVALPLTPTDHTSPNFSSSMGSNEGEEEDDVEEDEEEENVDHRDCRCQDSRTDDGVGLFPMNDLDIEEIESH</sequence>
<reference evidence="2" key="1">
    <citation type="submission" date="2014-12" db="EMBL/GenBank/DDBJ databases">
        <title>Insight into the proteome of Arion vulgaris.</title>
        <authorList>
            <person name="Aradska J."/>
            <person name="Bulat T."/>
            <person name="Smidak R."/>
            <person name="Sarate P."/>
            <person name="Gangsoo J."/>
            <person name="Sialana F."/>
            <person name="Bilban M."/>
            <person name="Lubec G."/>
        </authorList>
    </citation>
    <scope>NUCLEOTIDE SEQUENCE</scope>
    <source>
        <tissue evidence="2">Skin</tissue>
    </source>
</reference>
<evidence type="ECO:0000313" key="2">
    <source>
        <dbReference type="EMBL" id="CEK48812.1"/>
    </source>
</evidence>
<evidence type="ECO:0000256" key="1">
    <source>
        <dbReference type="SAM" id="MobiDB-lite"/>
    </source>
</evidence>
<feature type="compositionally biased region" description="Basic and acidic residues" evidence="1">
    <location>
        <begin position="70"/>
        <end position="84"/>
    </location>
</feature>
<proteinExistence type="predicted"/>
<gene>
    <name evidence="2" type="primary">ORF5272</name>
</gene>
<feature type="compositionally biased region" description="Acidic residues" evidence="1">
    <location>
        <begin position="54"/>
        <end position="69"/>
    </location>
</feature>
<dbReference type="EMBL" id="HACG01001947">
    <property type="protein sequence ID" value="CEK48812.1"/>
    <property type="molecule type" value="Transcribed_RNA"/>
</dbReference>
<feature type="region of interest" description="Disordered" evidence="1">
    <location>
        <begin position="35"/>
        <end position="102"/>
    </location>
</feature>
<organism evidence="2">
    <name type="scientific">Arion vulgaris</name>
    <dbReference type="NCBI Taxonomy" id="1028688"/>
    <lineage>
        <taxon>Eukaryota</taxon>
        <taxon>Metazoa</taxon>
        <taxon>Spiralia</taxon>
        <taxon>Lophotrochozoa</taxon>
        <taxon>Mollusca</taxon>
        <taxon>Gastropoda</taxon>
        <taxon>Heterobranchia</taxon>
        <taxon>Euthyneura</taxon>
        <taxon>Panpulmonata</taxon>
        <taxon>Eupulmonata</taxon>
        <taxon>Stylommatophora</taxon>
        <taxon>Helicina</taxon>
        <taxon>Arionoidea</taxon>
        <taxon>Arionidae</taxon>
        <taxon>Arion</taxon>
    </lineage>
</organism>
<dbReference type="AlphaFoldDB" id="A0A0B6XXM8"/>
<name>A0A0B6XXM8_9EUPU</name>
<feature type="non-terminal residue" evidence="2">
    <location>
        <position position="1"/>
    </location>
</feature>